<gene>
    <name evidence="3" type="ORF">DNTS_013336</name>
</gene>
<keyword evidence="1" id="KW-0812">Transmembrane</keyword>
<dbReference type="AlphaFoldDB" id="A0A553QGA2"/>
<sequence>MRNCSHAHQPTLIVESKEMFLMLTPRYSFVKNDHLIDVFDLVIKNVSVSDEGVYYCAIQEFNNRYRYGNLTTHLYVQESVTPNARQFNDPSLSNASYSPVCFWLMIGLCPVCVLLFSMYVHCLCQRKDTASAATQTEKGYKESEAEVYYAALNTSLMRPTPNKKKMQSSDFSIYTEVQTKGT</sequence>
<evidence type="ECO:0000313" key="4">
    <source>
        <dbReference type="Proteomes" id="UP000316079"/>
    </source>
</evidence>
<protein>
    <recommendedName>
        <fullName evidence="2">Immunoglobulin V-set domain-containing protein</fullName>
    </recommendedName>
</protein>
<dbReference type="Gene3D" id="2.60.40.10">
    <property type="entry name" value="Immunoglobulins"/>
    <property type="match status" value="1"/>
</dbReference>
<comment type="caution">
    <text evidence="3">The sequence shown here is derived from an EMBL/GenBank/DDBJ whole genome shotgun (WGS) entry which is preliminary data.</text>
</comment>
<accession>A0A553QGA2</accession>
<dbReference type="InterPro" id="IPR013783">
    <property type="entry name" value="Ig-like_fold"/>
</dbReference>
<evidence type="ECO:0000256" key="1">
    <source>
        <dbReference type="SAM" id="Phobius"/>
    </source>
</evidence>
<dbReference type="InterPro" id="IPR036179">
    <property type="entry name" value="Ig-like_dom_sf"/>
</dbReference>
<keyword evidence="1" id="KW-1133">Transmembrane helix</keyword>
<evidence type="ECO:0000313" key="3">
    <source>
        <dbReference type="EMBL" id="TRY88964.1"/>
    </source>
</evidence>
<dbReference type="Pfam" id="PF07686">
    <property type="entry name" value="V-set"/>
    <property type="match status" value="1"/>
</dbReference>
<proteinExistence type="predicted"/>
<dbReference type="OrthoDB" id="10010359at2759"/>
<feature type="domain" description="Immunoglobulin V-set" evidence="2">
    <location>
        <begin position="17"/>
        <end position="76"/>
    </location>
</feature>
<organism evidence="3 4">
    <name type="scientific">Danionella cerebrum</name>
    <dbReference type="NCBI Taxonomy" id="2873325"/>
    <lineage>
        <taxon>Eukaryota</taxon>
        <taxon>Metazoa</taxon>
        <taxon>Chordata</taxon>
        <taxon>Craniata</taxon>
        <taxon>Vertebrata</taxon>
        <taxon>Euteleostomi</taxon>
        <taxon>Actinopterygii</taxon>
        <taxon>Neopterygii</taxon>
        <taxon>Teleostei</taxon>
        <taxon>Ostariophysi</taxon>
        <taxon>Cypriniformes</taxon>
        <taxon>Danionidae</taxon>
        <taxon>Danioninae</taxon>
        <taxon>Danionella</taxon>
    </lineage>
</organism>
<evidence type="ECO:0000259" key="2">
    <source>
        <dbReference type="Pfam" id="PF07686"/>
    </source>
</evidence>
<feature type="transmembrane region" description="Helical" evidence="1">
    <location>
        <begin position="100"/>
        <end position="120"/>
    </location>
</feature>
<dbReference type="SUPFAM" id="SSF48726">
    <property type="entry name" value="Immunoglobulin"/>
    <property type="match status" value="1"/>
</dbReference>
<dbReference type="EMBL" id="SRMA01026012">
    <property type="protein sequence ID" value="TRY88964.1"/>
    <property type="molecule type" value="Genomic_DNA"/>
</dbReference>
<reference evidence="3 4" key="1">
    <citation type="journal article" date="2019" name="Sci. Data">
        <title>Hybrid genome assembly and annotation of Danionella translucida.</title>
        <authorList>
            <person name="Kadobianskyi M."/>
            <person name="Schulze L."/>
            <person name="Schuelke M."/>
            <person name="Judkewitz B."/>
        </authorList>
    </citation>
    <scope>NUCLEOTIDE SEQUENCE [LARGE SCALE GENOMIC DNA]</scope>
    <source>
        <strain evidence="3 4">Bolton</strain>
    </source>
</reference>
<name>A0A553QGA2_9TELE</name>
<dbReference type="InterPro" id="IPR013106">
    <property type="entry name" value="Ig_V-set"/>
</dbReference>
<dbReference type="Proteomes" id="UP000316079">
    <property type="component" value="Unassembled WGS sequence"/>
</dbReference>
<keyword evidence="4" id="KW-1185">Reference proteome</keyword>
<keyword evidence="1" id="KW-0472">Membrane</keyword>